<keyword evidence="2" id="KW-1185">Reference proteome</keyword>
<gene>
    <name evidence="1" type="ORF">V2H41_12170</name>
</gene>
<name>A0ABU7RJ51_9BACT</name>
<organism evidence="1 2">
    <name type="scientific">Niabella digestorum</name>
    <dbReference type="NCBI Taxonomy" id="3117701"/>
    <lineage>
        <taxon>Bacteria</taxon>
        <taxon>Pseudomonadati</taxon>
        <taxon>Bacteroidota</taxon>
        <taxon>Chitinophagia</taxon>
        <taxon>Chitinophagales</taxon>
        <taxon>Chitinophagaceae</taxon>
        <taxon>Niabella</taxon>
    </lineage>
</organism>
<dbReference type="Pfam" id="PF13376">
    <property type="entry name" value="OmdA"/>
    <property type="match status" value="1"/>
</dbReference>
<comment type="caution">
    <text evidence="1">The sequence shown here is derived from an EMBL/GenBank/DDBJ whole genome shotgun (WGS) entry which is preliminary data.</text>
</comment>
<reference evidence="1 2" key="1">
    <citation type="submission" date="2024-01" db="EMBL/GenBank/DDBJ databases">
        <title>Niabella digestum sp. nov., isolated from waste digestion system.</title>
        <authorList>
            <person name="Zhang L."/>
        </authorList>
    </citation>
    <scope>NUCLEOTIDE SEQUENCE [LARGE SCALE GENOMIC DNA]</scope>
    <source>
        <strain evidence="1 2">A18</strain>
    </source>
</reference>
<dbReference type="Proteomes" id="UP001357452">
    <property type="component" value="Unassembled WGS sequence"/>
</dbReference>
<sequence>MEAPQATKYFASRKEWRKWLTKNFETAKEIWLVFPLKASHKKAIPYNDAVEEALCFGWIDSTVKSLDREHKIQRFTPRNPKSSYSQANKERLKWLLEHKMIHPKLIDEVQKIVAEPFRFPKDIIDKIKADEIVWENYQNLSESYKRIRIAYIDSARNRPAEFEKRLNNFISKTRANKLIPGVGGIEKYY</sequence>
<protein>
    <submittedName>
        <fullName evidence="1">YdeI/OmpD-associated family protein</fullName>
    </submittedName>
</protein>
<evidence type="ECO:0000313" key="2">
    <source>
        <dbReference type="Proteomes" id="UP001357452"/>
    </source>
</evidence>
<evidence type="ECO:0000313" key="1">
    <source>
        <dbReference type="EMBL" id="MEE6188029.1"/>
    </source>
</evidence>
<dbReference type="RefSeq" id="WP_330975433.1">
    <property type="nucleotide sequence ID" value="NZ_JAZGLY010000008.1"/>
</dbReference>
<accession>A0ABU7RJ51</accession>
<proteinExistence type="predicted"/>
<dbReference type="EMBL" id="JAZGLY010000008">
    <property type="protein sequence ID" value="MEE6188029.1"/>
    <property type="molecule type" value="Genomic_DNA"/>
</dbReference>